<feature type="transmembrane region" description="Helical" evidence="7">
    <location>
        <begin position="77"/>
        <end position="99"/>
    </location>
</feature>
<dbReference type="RefSeq" id="WP_386736396.1">
    <property type="nucleotide sequence ID" value="NZ_JBHRXI010000016.1"/>
</dbReference>
<evidence type="ECO:0000256" key="4">
    <source>
        <dbReference type="ARBA" id="ARBA00022989"/>
    </source>
</evidence>
<keyword evidence="3 7" id="KW-0812">Transmembrane</keyword>
<feature type="transmembrane region" description="Helical" evidence="7">
    <location>
        <begin position="264"/>
        <end position="281"/>
    </location>
</feature>
<feature type="transmembrane region" description="Helical" evidence="7">
    <location>
        <begin position="201"/>
        <end position="220"/>
    </location>
</feature>
<evidence type="ECO:0000256" key="1">
    <source>
        <dbReference type="ARBA" id="ARBA00004651"/>
    </source>
</evidence>
<organism evidence="8 9">
    <name type="scientific">Lutimaribacter marinistellae</name>
    <dbReference type="NCBI Taxonomy" id="1820329"/>
    <lineage>
        <taxon>Bacteria</taxon>
        <taxon>Pseudomonadati</taxon>
        <taxon>Pseudomonadota</taxon>
        <taxon>Alphaproteobacteria</taxon>
        <taxon>Rhodobacterales</taxon>
        <taxon>Roseobacteraceae</taxon>
        <taxon>Lutimaribacter</taxon>
    </lineage>
</organism>
<dbReference type="Proteomes" id="UP001595629">
    <property type="component" value="Unassembled WGS sequence"/>
</dbReference>
<keyword evidence="5 7" id="KW-0472">Membrane</keyword>
<evidence type="ECO:0000313" key="9">
    <source>
        <dbReference type="Proteomes" id="UP001595629"/>
    </source>
</evidence>
<evidence type="ECO:0000256" key="2">
    <source>
        <dbReference type="ARBA" id="ARBA00022475"/>
    </source>
</evidence>
<evidence type="ECO:0000256" key="5">
    <source>
        <dbReference type="ARBA" id="ARBA00023136"/>
    </source>
</evidence>
<evidence type="ECO:0000256" key="6">
    <source>
        <dbReference type="SAM" id="MobiDB-lite"/>
    </source>
</evidence>
<comment type="caution">
    <text evidence="8">The sequence shown here is derived from an EMBL/GenBank/DDBJ whole genome shotgun (WGS) entry which is preliminary data.</text>
</comment>
<name>A0ABV7TJA8_9RHOB</name>
<feature type="transmembrane region" description="Helical" evidence="7">
    <location>
        <begin position="287"/>
        <end position="305"/>
    </location>
</feature>
<evidence type="ECO:0000313" key="8">
    <source>
        <dbReference type="EMBL" id="MFC3615131.1"/>
    </source>
</evidence>
<dbReference type="PANTHER" id="PTHR43652">
    <property type="entry name" value="BASIC AMINO ACID ANTIPORTER YFCC-RELATED"/>
    <property type="match status" value="1"/>
</dbReference>
<protein>
    <submittedName>
        <fullName evidence="8">YfcC family protein</fullName>
    </submittedName>
</protein>
<evidence type="ECO:0000256" key="7">
    <source>
        <dbReference type="SAM" id="Phobius"/>
    </source>
</evidence>
<dbReference type="InterPro" id="IPR018385">
    <property type="entry name" value="C4_dicarb_anaerob_car-like"/>
</dbReference>
<evidence type="ECO:0000256" key="3">
    <source>
        <dbReference type="ARBA" id="ARBA00022692"/>
    </source>
</evidence>
<feature type="transmembrane region" description="Helical" evidence="7">
    <location>
        <begin position="12"/>
        <end position="32"/>
    </location>
</feature>
<sequence>MSGFRFPSAFTILFLLIAIVAVLTWIVPAGLYDMAFNEALGRDAPVPGTFHAVEQSPQGWTDVLLAPIRGLYDPIEYTANAIDISLFVLVIGGFLMVVTRTGAIDAGIGGLLKALQGREILMIPILMTAFALGGTTYGMAEETLAFYTILIPVMIRAGYDSPTAVATILLGAGIGTMGSTFNAFATVIASNAAGTTIQDGLFLRVVILFASLAAGIAYVMRYASRVKADPSKSLVADNLEEHRAHFLKGGADAELPEFTRVRSIILSLFGLTFLIMLWGVIWQDWWMGEMTALFLGMSIVIWAVGKFSAETAMNEQEFADAFVDGARDLLGVALIIGVARGIVVVMDDGQITHTILNSLEGMLGGLSEISFINTMFGVNIVLSFLVPSSSGLAVLTMPILAPLSDFAGVSRDLTVTAYQSASGWVNLFNPTFAVVMGALAIGKVSYDKWLRFVFPLLVVLAIIVAVVLSIGALSTDSAAPEPAKTTAIDESGTSGN</sequence>
<feature type="transmembrane region" description="Helical" evidence="7">
    <location>
        <begin position="453"/>
        <end position="473"/>
    </location>
</feature>
<dbReference type="Pfam" id="PF03606">
    <property type="entry name" value="DcuC"/>
    <property type="match status" value="1"/>
</dbReference>
<feature type="transmembrane region" description="Helical" evidence="7">
    <location>
        <begin position="376"/>
        <end position="401"/>
    </location>
</feature>
<keyword evidence="9" id="KW-1185">Reference proteome</keyword>
<comment type="subcellular location">
    <subcellularLocation>
        <location evidence="1">Cell membrane</location>
        <topology evidence="1">Multi-pass membrane protein</topology>
    </subcellularLocation>
</comment>
<dbReference type="InterPro" id="IPR051679">
    <property type="entry name" value="DASS-Related_Transporters"/>
</dbReference>
<keyword evidence="4 7" id="KW-1133">Transmembrane helix</keyword>
<gene>
    <name evidence="8" type="ORF">ACFORG_15305</name>
</gene>
<reference evidence="9" key="1">
    <citation type="journal article" date="2019" name="Int. J. Syst. Evol. Microbiol.">
        <title>The Global Catalogue of Microorganisms (GCM) 10K type strain sequencing project: providing services to taxonomists for standard genome sequencing and annotation.</title>
        <authorList>
            <consortium name="The Broad Institute Genomics Platform"/>
            <consortium name="The Broad Institute Genome Sequencing Center for Infectious Disease"/>
            <person name="Wu L."/>
            <person name="Ma J."/>
        </authorList>
    </citation>
    <scope>NUCLEOTIDE SEQUENCE [LARGE SCALE GENOMIC DNA]</scope>
    <source>
        <strain evidence="9">KCTC 42911</strain>
    </source>
</reference>
<feature type="transmembrane region" description="Helical" evidence="7">
    <location>
        <begin position="421"/>
        <end position="441"/>
    </location>
</feature>
<dbReference type="EMBL" id="JBHRXI010000016">
    <property type="protein sequence ID" value="MFC3615131.1"/>
    <property type="molecule type" value="Genomic_DNA"/>
</dbReference>
<feature type="transmembrane region" description="Helical" evidence="7">
    <location>
        <begin position="166"/>
        <end position="189"/>
    </location>
</feature>
<feature type="region of interest" description="Disordered" evidence="6">
    <location>
        <begin position="477"/>
        <end position="496"/>
    </location>
</feature>
<keyword evidence="2" id="KW-1003">Cell membrane</keyword>
<accession>A0ABV7TJA8</accession>
<dbReference type="PANTHER" id="PTHR43652:SF6">
    <property type="entry name" value="ARGININE REPRESSOR"/>
    <property type="match status" value="1"/>
</dbReference>
<proteinExistence type="predicted"/>